<dbReference type="OrthoDB" id="232473at2"/>
<dbReference type="Gene3D" id="2.130.10.10">
    <property type="entry name" value="YVTN repeat-like/Quinoprotein amine dehydrogenase"/>
    <property type="match status" value="1"/>
</dbReference>
<dbReference type="PANTHER" id="PTHR34512:SF30">
    <property type="entry name" value="OUTER MEMBRANE PROTEIN ASSEMBLY FACTOR BAMB"/>
    <property type="match status" value="1"/>
</dbReference>
<dbReference type="InterPro" id="IPR011047">
    <property type="entry name" value="Quinoprotein_ADH-like_sf"/>
</dbReference>
<evidence type="ECO:0000259" key="2">
    <source>
        <dbReference type="Pfam" id="PF13360"/>
    </source>
</evidence>
<dbReference type="EMBL" id="CP036273">
    <property type="protein sequence ID" value="QDU22003.1"/>
    <property type="molecule type" value="Genomic_DNA"/>
</dbReference>
<feature type="signal peptide" evidence="1">
    <location>
        <begin position="1"/>
        <end position="19"/>
    </location>
</feature>
<dbReference type="InterPro" id="IPR002372">
    <property type="entry name" value="PQQ_rpt_dom"/>
</dbReference>
<dbReference type="SUPFAM" id="SSF50998">
    <property type="entry name" value="Quinoprotein alcohol dehydrogenase-like"/>
    <property type="match status" value="1"/>
</dbReference>
<gene>
    <name evidence="3" type="ORF">ETAA1_39780</name>
</gene>
<keyword evidence="4" id="KW-1185">Reference proteome</keyword>
<dbReference type="SMART" id="SM00564">
    <property type="entry name" value="PQQ"/>
    <property type="match status" value="3"/>
</dbReference>
<reference evidence="3 4" key="1">
    <citation type="submission" date="2019-02" db="EMBL/GenBank/DDBJ databases">
        <title>Deep-cultivation of Planctomycetes and their phenomic and genomic characterization uncovers novel biology.</title>
        <authorList>
            <person name="Wiegand S."/>
            <person name="Jogler M."/>
            <person name="Boedeker C."/>
            <person name="Pinto D."/>
            <person name="Vollmers J."/>
            <person name="Rivas-Marin E."/>
            <person name="Kohn T."/>
            <person name="Peeters S.H."/>
            <person name="Heuer A."/>
            <person name="Rast P."/>
            <person name="Oberbeckmann S."/>
            <person name="Bunk B."/>
            <person name="Jeske O."/>
            <person name="Meyerdierks A."/>
            <person name="Storesund J.E."/>
            <person name="Kallscheuer N."/>
            <person name="Luecker S."/>
            <person name="Lage O.M."/>
            <person name="Pohl T."/>
            <person name="Merkel B.J."/>
            <person name="Hornburger P."/>
            <person name="Mueller R.-W."/>
            <person name="Bruemmer F."/>
            <person name="Labrenz M."/>
            <person name="Spormann A.M."/>
            <person name="Op den Camp H."/>
            <person name="Overmann J."/>
            <person name="Amann R."/>
            <person name="Jetten M.S.M."/>
            <person name="Mascher T."/>
            <person name="Medema M.H."/>
            <person name="Devos D.P."/>
            <person name="Kaster A.-K."/>
            <person name="Ovreas L."/>
            <person name="Rohde M."/>
            <person name="Galperin M.Y."/>
            <person name="Jogler C."/>
        </authorList>
    </citation>
    <scope>NUCLEOTIDE SEQUENCE [LARGE SCALE GENOMIC DNA]</scope>
    <source>
        <strain evidence="3 4">ETA_A1</strain>
    </source>
</reference>
<evidence type="ECO:0000313" key="3">
    <source>
        <dbReference type="EMBL" id="QDU22003.1"/>
    </source>
</evidence>
<name>A0A517XWW9_9BACT</name>
<dbReference type="Gene3D" id="2.40.10.480">
    <property type="match status" value="1"/>
</dbReference>
<dbReference type="RefSeq" id="WP_145241377.1">
    <property type="nucleotide sequence ID" value="NZ_CP036273.1"/>
</dbReference>
<feature type="domain" description="Pyrrolo-quinoline quinone repeat" evidence="2">
    <location>
        <begin position="137"/>
        <end position="234"/>
    </location>
</feature>
<keyword evidence="1" id="KW-0732">Signal</keyword>
<sequence length="426" mass="45706" precursor="true">MPRSSVVVTLFALSTPLLAADWPHWRGPTRDGHTGESSGWADGRWLPDRPAWTANVGAGASSPLVVGDSVYVLGRTSGHDALRCLDVRDGKTLWTAQHPGPLYGRFHAGDEGFYSGPSATPEYDPQTKFLYTLAPDGDLRCRDAAAAGKHVWAVNLYDAYGAKQRPRVGRSPVRDYGYTSSPLVHGGWLLVEVGSPRGTLVAFDKRTGTEAWRSELTDEAGHTAGPVPITVEGVPCVAVLTMRHLAVIRLDAGRAGKTVAAVPWETEFANNVASPAVRDNFVVVTSAYNQNAISKLRVTLTGATEVWRKRFPSKVCTPVVVGGHLYLAWQRLRCLDWETGEQRWEGGAFGDAGSCVATADGRLVVYGGTGKLALVEGAARSPTAYTELAVRDRVVGAVAWPHVALAGGRVFCRDREGTLACFTVGK</sequence>
<dbReference type="KEGG" id="uli:ETAA1_39780"/>
<evidence type="ECO:0000256" key="1">
    <source>
        <dbReference type="SAM" id="SignalP"/>
    </source>
</evidence>
<dbReference type="PANTHER" id="PTHR34512">
    <property type="entry name" value="CELL SURFACE PROTEIN"/>
    <property type="match status" value="1"/>
</dbReference>
<organism evidence="3 4">
    <name type="scientific">Urbifossiella limnaea</name>
    <dbReference type="NCBI Taxonomy" id="2528023"/>
    <lineage>
        <taxon>Bacteria</taxon>
        <taxon>Pseudomonadati</taxon>
        <taxon>Planctomycetota</taxon>
        <taxon>Planctomycetia</taxon>
        <taxon>Gemmatales</taxon>
        <taxon>Gemmataceae</taxon>
        <taxon>Urbifossiella</taxon>
    </lineage>
</organism>
<dbReference type="InterPro" id="IPR018391">
    <property type="entry name" value="PQQ_b-propeller_rpt"/>
</dbReference>
<dbReference type="Pfam" id="PF13360">
    <property type="entry name" value="PQQ_2"/>
    <property type="match status" value="1"/>
</dbReference>
<accession>A0A517XWW9</accession>
<evidence type="ECO:0000313" key="4">
    <source>
        <dbReference type="Proteomes" id="UP000319576"/>
    </source>
</evidence>
<dbReference type="Proteomes" id="UP000319576">
    <property type="component" value="Chromosome"/>
</dbReference>
<protein>
    <submittedName>
        <fullName evidence="3">Outer membrane biogenesis protein BamB</fullName>
    </submittedName>
</protein>
<dbReference type="InterPro" id="IPR015943">
    <property type="entry name" value="WD40/YVTN_repeat-like_dom_sf"/>
</dbReference>
<feature type="chain" id="PRO_5021764587" evidence="1">
    <location>
        <begin position="20"/>
        <end position="426"/>
    </location>
</feature>
<proteinExistence type="predicted"/>
<dbReference type="AlphaFoldDB" id="A0A517XWW9"/>